<dbReference type="Proteomes" id="UP000183046">
    <property type="component" value="Unassembled WGS sequence"/>
</dbReference>
<evidence type="ECO:0000256" key="4">
    <source>
        <dbReference type="ARBA" id="ARBA00022692"/>
    </source>
</evidence>
<accession>A0A1G5PDP9</accession>
<dbReference type="RefSeq" id="WP_256326431.1">
    <property type="nucleotide sequence ID" value="NZ_FMWB01000015.1"/>
</dbReference>
<keyword evidence="5" id="KW-0769">Symport</keyword>
<dbReference type="InterPro" id="IPR011701">
    <property type="entry name" value="MFS"/>
</dbReference>
<dbReference type="InterPro" id="IPR036259">
    <property type="entry name" value="MFS_trans_sf"/>
</dbReference>
<feature type="transmembrane region" description="Helical" evidence="8">
    <location>
        <begin position="48"/>
        <end position="66"/>
    </location>
</feature>
<evidence type="ECO:0000256" key="6">
    <source>
        <dbReference type="ARBA" id="ARBA00022989"/>
    </source>
</evidence>
<dbReference type="PROSITE" id="PS50850">
    <property type="entry name" value="MFS"/>
    <property type="match status" value="1"/>
</dbReference>
<keyword evidence="3" id="KW-1003">Cell membrane</keyword>
<feature type="transmembrane region" description="Helical" evidence="8">
    <location>
        <begin position="78"/>
        <end position="96"/>
    </location>
</feature>
<evidence type="ECO:0000256" key="2">
    <source>
        <dbReference type="ARBA" id="ARBA00022448"/>
    </source>
</evidence>
<dbReference type="PANTHER" id="PTHR43528:SF1">
    <property type="entry name" value="ALPHA-KETOGLUTARATE PERMEASE"/>
    <property type="match status" value="1"/>
</dbReference>
<feature type="transmembrane region" description="Helical" evidence="8">
    <location>
        <begin position="169"/>
        <end position="190"/>
    </location>
</feature>
<dbReference type="Pfam" id="PF07690">
    <property type="entry name" value="MFS_1"/>
    <property type="match status" value="1"/>
</dbReference>
<keyword evidence="7 8" id="KW-0472">Membrane</keyword>
<feature type="domain" description="Major facilitator superfamily (MFS) profile" evidence="9">
    <location>
        <begin position="1"/>
        <end position="195"/>
    </location>
</feature>
<proteinExistence type="predicted"/>
<feature type="transmembrane region" description="Helical" evidence="8">
    <location>
        <begin position="12"/>
        <end position="36"/>
    </location>
</feature>
<feature type="transmembrane region" description="Helical" evidence="8">
    <location>
        <begin position="102"/>
        <end position="119"/>
    </location>
</feature>
<reference evidence="11" key="1">
    <citation type="submission" date="2016-10" db="EMBL/GenBank/DDBJ databases">
        <authorList>
            <person name="de Groot N.N."/>
        </authorList>
    </citation>
    <scope>NUCLEOTIDE SEQUENCE [LARGE SCALE GENOMIC DNA]</scope>
    <source>
        <strain evidence="11">DSM 15758</strain>
    </source>
</reference>
<dbReference type="SUPFAM" id="SSF103473">
    <property type="entry name" value="MFS general substrate transporter"/>
    <property type="match status" value="1"/>
</dbReference>
<gene>
    <name evidence="10" type="ORF">SAMN05216279_11572</name>
</gene>
<dbReference type="AlphaFoldDB" id="A0A1G5PDP9"/>
<dbReference type="InterPro" id="IPR051084">
    <property type="entry name" value="H+-coupled_symporters"/>
</dbReference>
<feature type="transmembrane region" description="Helical" evidence="8">
    <location>
        <begin position="140"/>
        <end position="163"/>
    </location>
</feature>
<evidence type="ECO:0000256" key="3">
    <source>
        <dbReference type="ARBA" id="ARBA00022475"/>
    </source>
</evidence>
<evidence type="ECO:0000313" key="10">
    <source>
        <dbReference type="EMBL" id="SCZ47675.1"/>
    </source>
</evidence>
<evidence type="ECO:0000256" key="1">
    <source>
        <dbReference type="ARBA" id="ARBA00004651"/>
    </source>
</evidence>
<dbReference type="Gene3D" id="1.20.1250.20">
    <property type="entry name" value="MFS general substrate transporter like domains"/>
    <property type="match status" value="1"/>
</dbReference>
<keyword evidence="6 8" id="KW-1133">Transmembrane helix</keyword>
<evidence type="ECO:0000256" key="5">
    <source>
        <dbReference type="ARBA" id="ARBA00022847"/>
    </source>
</evidence>
<evidence type="ECO:0000256" key="7">
    <source>
        <dbReference type="ARBA" id="ARBA00023136"/>
    </source>
</evidence>
<comment type="subcellular location">
    <subcellularLocation>
        <location evidence="1">Cell membrane</location>
        <topology evidence="1">Multi-pass membrane protein</topology>
    </subcellularLocation>
</comment>
<comment type="caution">
    <text evidence="10">The sequence shown here is derived from an EMBL/GenBank/DDBJ whole genome shotgun (WGS) entry which is preliminary data.</text>
</comment>
<dbReference type="InterPro" id="IPR020846">
    <property type="entry name" value="MFS_dom"/>
</dbReference>
<keyword evidence="2" id="KW-0813">Transport</keyword>
<dbReference type="GO" id="GO:0005886">
    <property type="term" value="C:plasma membrane"/>
    <property type="evidence" value="ECO:0007669"/>
    <property type="project" value="UniProtKB-SubCell"/>
</dbReference>
<keyword evidence="4 8" id="KW-0812">Transmembrane</keyword>
<dbReference type="EMBL" id="FMWB01000015">
    <property type="protein sequence ID" value="SCZ47675.1"/>
    <property type="molecule type" value="Genomic_DNA"/>
</dbReference>
<name>A0A1G5PDP9_9PSED</name>
<sequence length="199" mass="21695">MREVLAEQRPAVFKVMLLALGQNAGYWVGLIFMNLYLTTHLGYPKAQVYWIMAGVSLCAALMMPFWGGLSDRLGRRRVLTLGFTAYVVLVIPMMLLMAQGNIWLAALAVLVAALPMPIVQSVGYPTYAEQFPTRVRYTGMAIAINLGAILGGGLTPYLATWLMAESGNLLMPGFLLATAAVIALVTLRLVRETSKEALQ</sequence>
<dbReference type="PANTHER" id="PTHR43528">
    <property type="entry name" value="ALPHA-KETOGLUTARATE PERMEASE"/>
    <property type="match status" value="1"/>
</dbReference>
<dbReference type="GO" id="GO:0015293">
    <property type="term" value="F:symporter activity"/>
    <property type="evidence" value="ECO:0007669"/>
    <property type="project" value="UniProtKB-KW"/>
</dbReference>
<evidence type="ECO:0000256" key="8">
    <source>
        <dbReference type="SAM" id="Phobius"/>
    </source>
</evidence>
<protein>
    <submittedName>
        <fullName evidence="10">MFS transporter, MHS family, proline/betaine transporter</fullName>
    </submittedName>
</protein>
<evidence type="ECO:0000259" key="9">
    <source>
        <dbReference type="PROSITE" id="PS50850"/>
    </source>
</evidence>
<organism evidence="10 11">
    <name type="scientific">Pseudomonas oryzihabitans</name>
    <dbReference type="NCBI Taxonomy" id="47885"/>
    <lineage>
        <taxon>Bacteria</taxon>
        <taxon>Pseudomonadati</taxon>
        <taxon>Pseudomonadota</taxon>
        <taxon>Gammaproteobacteria</taxon>
        <taxon>Pseudomonadales</taxon>
        <taxon>Pseudomonadaceae</taxon>
        <taxon>Pseudomonas</taxon>
    </lineage>
</organism>
<evidence type="ECO:0000313" key="11">
    <source>
        <dbReference type="Proteomes" id="UP000183046"/>
    </source>
</evidence>